<evidence type="ECO:0000313" key="1">
    <source>
        <dbReference type="EMBL" id="OAQ20127.1"/>
    </source>
</evidence>
<evidence type="ECO:0000313" key="2">
    <source>
        <dbReference type="Proteomes" id="UP000078390"/>
    </source>
</evidence>
<reference evidence="1 2" key="1">
    <citation type="submission" date="2016-04" db="EMBL/GenBank/DDBJ databases">
        <title>Genome analysis of Thermosulfurimonas dismutans, the first thermophilic sulfur-disproportionating bacterium of the phylum Thermodesulfobacteria.</title>
        <authorList>
            <person name="Mardanov A.V."/>
            <person name="Beletsky A.V."/>
            <person name="Kadnikov V.V."/>
            <person name="Slobodkin A.I."/>
            <person name="Ravin N.V."/>
        </authorList>
    </citation>
    <scope>NUCLEOTIDE SEQUENCE [LARGE SCALE GENOMIC DNA]</scope>
    <source>
        <strain evidence="1 2">S95</strain>
    </source>
</reference>
<keyword evidence="2" id="KW-1185">Reference proteome</keyword>
<dbReference type="EMBL" id="LWLG01000015">
    <property type="protein sequence ID" value="OAQ20127.1"/>
    <property type="molecule type" value="Genomic_DNA"/>
</dbReference>
<comment type="caution">
    <text evidence="1">The sequence shown here is derived from an EMBL/GenBank/DDBJ whole genome shotgun (WGS) entry which is preliminary data.</text>
</comment>
<sequence length="362" mass="41380">MSRIPKCPFCGRPVAPPQNLGFQFADMDAGFCECGAVYVSDVTGYSRGAAFAEALFLAAGGDWELAWDLIPGEDYQESLLEPYDQVTHQVIPEGSFEGRKISGVLYFIKLADDIREVSREKIPEIRQKRKREEAPPGFRPRKIRRPEAERLVSEDRFKELLLLCRHQPLNLRTLQKVLYHPEPALRFRTVKFLGKIAAELADEYPEEVADLMKRLLYASADSAASAWGALETVGEIIRYLPKRFGLYTRNLQAFLKYPEFRPAALFALSRIAEDHPELIRREKPFLLTEFLQDKEPLVRGLALLTIYRAGLKELTSSIKALLSDTAEFEMYIPEEDTFRRFRVDELAAKILKEWENGGETDA</sequence>
<dbReference type="PATRIC" id="fig|999894.6.peg.1751"/>
<keyword evidence="1" id="KW-0489">Methyltransferase</keyword>
<name>A0A179D238_9BACT</name>
<proteinExistence type="predicted"/>
<dbReference type="GO" id="GO:0032259">
    <property type="term" value="P:methylation"/>
    <property type="evidence" value="ECO:0007669"/>
    <property type="project" value="UniProtKB-KW"/>
</dbReference>
<protein>
    <submittedName>
        <fullName evidence="1">Methylated-DNA--protein-cysteine methyltransferase</fullName>
        <ecNumber evidence="1">2.1.1.63</ecNumber>
    </submittedName>
</protein>
<dbReference type="OrthoDB" id="9774367at2"/>
<dbReference type="SUPFAM" id="SSF48371">
    <property type="entry name" value="ARM repeat"/>
    <property type="match status" value="1"/>
</dbReference>
<dbReference type="EC" id="2.1.1.63" evidence="1"/>
<dbReference type="RefSeq" id="WP_068671382.1">
    <property type="nucleotide sequence ID" value="NZ_LWLG01000015.1"/>
</dbReference>
<keyword evidence="1" id="KW-0808">Transferase</keyword>
<dbReference type="Gene3D" id="1.25.10.10">
    <property type="entry name" value="Leucine-rich Repeat Variant"/>
    <property type="match status" value="1"/>
</dbReference>
<accession>A0A179D238</accession>
<dbReference type="STRING" id="999894.TDIS_1753"/>
<dbReference type="GO" id="GO:0003908">
    <property type="term" value="F:methylated-DNA-[protein]-cysteine S-methyltransferase activity"/>
    <property type="evidence" value="ECO:0007669"/>
    <property type="project" value="UniProtKB-EC"/>
</dbReference>
<dbReference type="InterPro" id="IPR016024">
    <property type="entry name" value="ARM-type_fold"/>
</dbReference>
<organism evidence="1 2">
    <name type="scientific">Thermosulfurimonas dismutans</name>
    <dbReference type="NCBI Taxonomy" id="999894"/>
    <lineage>
        <taxon>Bacteria</taxon>
        <taxon>Pseudomonadati</taxon>
        <taxon>Thermodesulfobacteriota</taxon>
        <taxon>Thermodesulfobacteria</taxon>
        <taxon>Thermodesulfobacteriales</taxon>
        <taxon>Thermodesulfobacteriaceae</taxon>
        <taxon>Thermosulfurimonas</taxon>
    </lineage>
</organism>
<dbReference type="InterPro" id="IPR054701">
    <property type="entry name" value="DVU0298-like"/>
</dbReference>
<dbReference type="AlphaFoldDB" id="A0A179D238"/>
<dbReference type="InterPro" id="IPR011989">
    <property type="entry name" value="ARM-like"/>
</dbReference>
<gene>
    <name evidence="1" type="ORF">TDIS_1753</name>
</gene>
<dbReference type="Proteomes" id="UP000078390">
    <property type="component" value="Unassembled WGS sequence"/>
</dbReference>
<dbReference type="NCBIfam" id="NF045662">
    <property type="entry name" value="DVU0298_fam"/>
    <property type="match status" value="1"/>
</dbReference>